<evidence type="ECO:0000259" key="16">
    <source>
        <dbReference type="Pfam" id="PF00905"/>
    </source>
</evidence>
<keyword evidence="9" id="KW-0133">Cell shape</keyword>
<keyword evidence="8" id="KW-0378">Hydrolase</keyword>
<name>A0A0H5C5E0_9ENTR</name>
<dbReference type="InterPro" id="IPR005311">
    <property type="entry name" value="PBP_dimer"/>
</dbReference>
<feature type="domain" description="Penicillin-binding protein transpeptidase" evidence="16">
    <location>
        <begin position="262"/>
        <end position="601"/>
    </location>
</feature>
<keyword evidence="7 15" id="KW-0812">Transmembrane</keyword>
<evidence type="ECO:0000256" key="6">
    <source>
        <dbReference type="ARBA" id="ARBA00022670"/>
    </source>
</evidence>
<keyword evidence="19" id="KW-1185">Reference proteome</keyword>
<evidence type="ECO:0000256" key="4">
    <source>
        <dbReference type="ARBA" id="ARBA00022519"/>
    </source>
</evidence>
<dbReference type="InterPro" id="IPR017790">
    <property type="entry name" value="Penicillin-binding_protein_2"/>
</dbReference>
<dbReference type="GO" id="GO:0008360">
    <property type="term" value="P:regulation of cell shape"/>
    <property type="evidence" value="ECO:0007669"/>
    <property type="project" value="UniProtKB-KW"/>
</dbReference>
<evidence type="ECO:0000256" key="10">
    <source>
        <dbReference type="ARBA" id="ARBA00022984"/>
    </source>
</evidence>
<evidence type="ECO:0000256" key="3">
    <source>
        <dbReference type="ARBA" id="ARBA00022475"/>
    </source>
</evidence>
<evidence type="ECO:0000256" key="12">
    <source>
        <dbReference type="ARBA" id="ARBA00023136"/>
    </source>
</evidence>
<evidence type="ECO:0000313" key="18">
    <source>
        <dbReference type="EMBL" id="CEN32166.1"/>
    </source>
</evidence>
<keyword evidence="10" id="KW-0573">Peptidoglycan synthesis</keyword>
<dbReference type="SUPFAM" id="SSF56519">
    <property type="entry name" value="Penicillin binding protein dimerisation domain"/>
    <property type="match status" value="1"/>
</dbReference>
<keyword evidence="13" id="KW-0961">Cell wall biogenesis/degradation</keyword>
<dbReference type="GO" id="GO:0009252">
    <property type="term" value="P:peptidoglycan biosynthetic process"/>
    <property type="evidence" value="ECO:0007669"/>
    <property type="project" value="UniProtKB-UniRule"/>
</dbReference>
<dbReference type="PANTHER" id="PTHR30627:SF2">
    <property type="entry name" value="PEPTIDOGLYCAN D,D-TRANSPEPTIDASE MRDA"/>
    <property type="match status" value="1"/>
</dbReference>
<keyword evidence="5" id="KW-0121">Carboxypeptidase</keyword>
<feature type="domain" description="Penicillin-binding protein dimerisation" evidence="17">
    <location>
        <begin position="53"/>
        <end position="228"/>
    </location>
</feature>
<sequence length="610" mass="70891">MKMFLFKKRILLVSYVIIFFIGVLIVNLYYLQIFSFKEYQIRSNKNRIKFIPIIPKRGIIYDCHGIPLALNYTSYQLEIMPNKIKNLKKTINSLQNIVHLSNNDIMKFKNLWKREKYRFLSFPIKCNLTNSQLASFFVNQNRFPGVYVKSYQCRYYPYGSILAHVLGYVSKNDDCNINQFHDKNKIKNYAKIKNVGKLGIERFYNQVLYGVPGYIIIEVDRIGNMVRKLHECSPISGKNIILSLDIFLQIYITKLLNNIRSAVVVADPRNGEIRALLSSPSYNPNLFTKSISTVDYFALSKNENFPFINRVTQGLYPPASTVKPQILVSALTHGIIKENFFMYDPGWWKFPGSKKYYRDWKRWGHGLFNLTIAIEESIDTLFYQLAYDMGIDLLSEYMKKFGYGKLTGIDIKEEYSGIMPNKEWKLKKIKQPWYPGDTISIGIGQGYWIATPIQMLKALMILINNGNIYTPHLCVYISDLKNKMLSYQKKYFKVEGLFSSKYWHVVKEGMYAAANCINGTAYKSFSNAKYKVAAKSGTAQVYSLRDNEIYDINRVSEKLRDHKLMVSFAPFDTPTICIVIVLENSNMNTMIGIITRKIFDYILLNDCYIK</sequence>
<evidence type="ECO:0000256" key="2">
    <source>
        <dbReference type="ARBA" id="ARBA00004236"/>
    </source>
</evidence>
<dbReference type="InterPro" id="IPR012338">
    <property type="entry name" value="Beta-lactam/transpept-like"/>
</dbReference>
<proteinExistence type="predicted"/>
<gene>
    <name evidence="18" type="primary">mrdA</name>
    <name evidence="18" type="ORF">WEOB_218</name>
</gene>
<keyword evidence="12 15" id="KW-0472">Membrane</keyword>
<protein>
    <recommendedName>
        <fullName evidence="14">Penicillin-binding protein 2</fullName>
        <ecNumber evidence="14">3.4.16.4</ecNumber>
    </recommendedName>
</protein>
<dbReference type="GO" id="GO:0006508">
    <property type="term" value="P:proteolysis"/>
    <property type="evidence" value="ECO:0007669"/>
    <property type="project" value="UniProtKB-KW"/>
</dbReference>
<evidence type="ECO:0000256" key="8">
    <source>
        <dbReference type="ARBA" id="ARBA00022801"/>
    </source>
</evidence>
<dbReference type="GO" id="GO:0071555">
    <property type="term" value="P:cell wall organization"/>
    <property type="evidence" value="ECO:0007669"/>
    <property type="project" value="UniProtKB-KW"/>
</dbReference>
<dbReference type="PATRIC" id="fig|1594731.3.peg.203"/>
<dbReference type="KEGG" id="wca:WEOB_218"/>
<dbReference type="EMBL" id="LN774881">
    <property type="protein sequence ID" value="CEN32166.1"/>
    <property type="molecule type" value="Genomic_DNA"/>
</dbReference>
<evidence type="ECO:0000256" key="7">
    <source>
        <dbReference type="ARBA" id="ARBA00022692"/>
    </source>
</evidence>
<evidence type="ECO:0000313" key="19">
    <source>
        <dbReference type="Proteomes" id="UP000242753"/>
    </source>
</evidence>
<dbReference type="GO" id="GO:0008658">
    <property type="term" value="F:penicillin binding"/>
    <property type="evidence" value="ECO:0007669"/>
    <property type="project" value="UniProtKB-UniRule"/>
</dbReference>
<reference evidence="19" key="1">
    <citation type="submission" date="2015-01" db="EMBL/GenBank/DDBJ databases">
        <authorList>
            <person name="Manzano-Marin A."/>
            <person name="Manzano-Marin A."/>
        </authorList>
    </citation>
    <scope>NUCLEOTIDE SEQUENCE [LARGE SCALE GENOMIC DNA]</scope>
    <source>
        <strain evidence="19">obscurior</strain>
    </source>
</reference>
<keyword evidence="11 15" id="KW-1133">Transmembrane helix</keyword>
<accession>A0A0H5C5E0</accession>
<dbReference type="InterPro" id="IPR001460">
    <property type="entry name" value="PCN-bd_Tpept"/>
</dbReference>
<evidence type="ECO:0000256" key="13">
    <source>
        <dbReference type="ARBA" id="ARBA00023316"/>
    </source>
</evidence>
<dbReference type="Pfam" id="PF00905">
    <property type="entry name" value="Transpeptidase"/>
    <property type="match status" value="1"/>
</dbReference>
<dbReference type="Proteomes" id="UP000242753">
    <property type="component" value="Chromosome I"/>
</dbReference>
<dbReference type="STRING" id="1594731.WEOB_218"/>
<dbReference type="AlphaFoldDB" id="A0A0H5C5E0"/>
<dbReference type="GO" id="GO:0009002">
    <property type="term" value="F:serine-type D-Ala-D-Ala carboxypeptidase activity"/>
    <property type="evidence" value="ECO:0007669"/>
    <property type="project" value="UniProtKB-EC"/>
</dbReference>
<dbReference type="InterPro" id="IPR036138">
    <property type="entry name" value="PBP_dimer_sf"/>
</dbReference>
<keyword evidence="3" id="KW-1003">Cell membrane</keyword>
<evidence type="ECO:0000256" key="15">
    <source>
        <dbReference type="SAM" id="Phobius"/>
    </source>
</evidence>
<dbReference type="NCBIfam" id="TIGR03423">
    <property type="entry name" value="pbp2_mrdA"/>
    <property type="match status" value="1"/>
</dbReference>
<dbReference type="EC" id="3.4.16.4" evidence="14"/>
<dbReference type="PANTHER" id="PTHR30627">
    <property type="entry name" value="PEPTIDOGLYCAN D,D-TRANSPEPTIDASE"/>
    <property type="match status" value="1"/>
</dbReference>
<dbReference type="Gene3D" id="3.40.710.10">
    <property type="entry name" value="DD-peptidase/beta-lactamase superfamily"/>
    <property type="match status" value="1"/>
</dbReference>
<feature type="transmembrane region" description="Helical" evidence="15">
    <location>
        <begin position="12"/>
        <end position="31"/>
    </location>
</feature>
<dbReference type="GO" id="GO:0005886">
    <property type="term" value="C:plasma membrane"/>
    <property type="evidence" value="ECO:0007669"/>
    <property type="project" value="UniProtKB-SubCell"/>
</dbReference>
<dbReference type="InterPro" id="IPR050515">
    <property type="entry name" value="Beta-lactam/transpept"/>
</dbReference>
<comment type="subcellular location">
    <subcellularLocation>
        <location evidence="2">Cell membrane</location>
    </subcellularLocation>
    <subcellularLocation>
        <location evidence="1">Membrane</location>
        <topology evidence="1">Single-pass membrane protein</topology>
    </subcellularLocation>
</comment>
<dbReference type="RefSeq" id="WP_281264054.1">
    <property type="nucleotide sequence ID" value="NZ_LN774881.1"/>
</dbReference>
<evidence type="ECO:0000256" key="14">
    <source>
        <dbReference type="NCBIfam" id="TIGR03423"/>
    </source>
</evidence>
<keyword evidence="6" id="KW-0645">Protease</keyword>
<evidence type="ECO:0000256" key="9">
    <source>
        <dbReference type="ARBA" id="ARBA00022960"/>
    </source>
</evidence>
<dbReference type="Pfam" id="PF03717">
    <property type="entry name" value="PBP_dimer"/>
    <property type="match status" value="1"/>
</dbReference>
<evidence type="ECO:0000259" key="17">
    <source>
        <dbReference type="Pfam" id="PF03717"/>
    </source>
</evidence>
<dbReference type="SUPFAM" id="SSF56601">
    <property type="entry name" value="beta-lactamase/transpeptidase-like"/>
    <property type="match status" value="1"/>
</dbReference>
<dbReference type="GO" id="GO:0071972">
    <property type="term" value="F:peptidoglycan L,D-transpeptidase activity"/>
    <property type="evidence" value="ECO:0007669"/>
    <property type="project" value="TreeGrafter"/>
</dbReference>
<organism evidence="18 19">
    <name type="scientific">Candidatus Westeberhardia cardiocondylae</name>
    <dbReference type="NCBI Taxonomy" id="1594731"/>
    <lineage>
        <taxon>Bacteria</taxon>
        <taxon>Pseudomonadati</taxon>
        <taxon>Pseudomonadota</taxon>
        <taxon>Gammaproteobacteria</taxon>
        <taxon>Enterobacterales</taxon>
        <taxon>Enterobacteriaceae</taxon>
        <taxon>ant endosymbionts</taxon>
        <taxon>Candidatus Westeberhardia</taxon>
    </lineage>
</organism>
<dbReference type="Gene3D" id="3.90.1310.10">
    <property type="entry name" value="Penicillin-binding protein 2a (Domain 2)"/>
    <property type="match status" value="1"/>
</dbReference>
<keyword evidence="4" id="KW-0997">Cell inner membrane</keyword>
<evidence type="ECO:0000256" key="5">
    <source>
        <dbReference type="ARBA" id="ARBA00022645"/>
    </source>
</evidence>
<evidence type="ECO:0000256" key="11">
    <source>
        <dbReference type="ARBA" id="ARBA00022989"/>
    </source>
</evidence>
<evidence type="ECO:0000256" key="1">
    <source>
        <dbReference type="ARBA" id="ARBA00004167"/>
    </source>
</evidence>